<dbReference type="Proteomes" id="UP000444980">
    <property type="component" value="Unassembled WGS sequence"/>
</dbReference>
<protein>
    <recommendedName>
        <fullName evidence="4">Integral membrane protein</fullName>
    </recommendedName>
</protein>
<feature type="transmembrane region" description="Helical" evidence="1">
    <location>
        <begin position="170"/>
        <end position="195"/>
    </location>
</feature>
<evidence type="ECO:0000313" key="3">
    <source>
        <dbReference type="Proteomes" id="UP000444980"/>
    </source>
</evidence>
<keyword evidence="3" id="KW-1185">Reference proteome</keyword>
<keyword evidence="1" id="KW-1133">Transmembrane helix</keyword>
<organism evidence="2 3">
    <name type="scientific">Gordonia crocea</name>
    <dbReference type="NCBI Taxonomy" id="589162"/>
    <lineage>
        <taxon>Bacteria</taxon>
        <taxon>Bacillati</taxon>
        <taxon>Actinomycetota</taxon>
        <taxon>Actinomycetes</taxon>
        <taxon>Mycobacteriales</taxon>
        <taxon>Gordoniaceae</taxon>
        <taxon>Gordonia</taxon>
    </lineage>
</organism>
<sequence length="213" mass="22241">MPYSLDTGARWAWRKFTDNVAGLFVGVLVLMALSTVAMLFTIVGFVVLMGSASDSEGAGIAVGIVLLVLGILAYVGVSAYFASAYTGGLIDIANGVPTTTSSFLRPRYFGTVFALVLLQTLAVLAGSVVFCVGGIIVSFFLAYAVMVVVDKGVGAIEAMKTSVSLVRGHLGDAFVLFLVVTALTMVIGVLATPFVQLLTVFAYRRFSGQSVAV</sequence>
<name>A0A7I9UV36_9ACTN</name>
<dbReference type="AlphaFoldDB" id="A0A7I9UV36"/>
<proteinExistence type="predicted"/>
<evidence type="ECO:0008006" key="4">
    <source>
        <dbReference type="Google" id="ProtNLM"/>
    </source>
</evidence>
<evidence type="ECO:0000313" key="2">
    <source>
        <dbReference type="EMBL" id="GED96985.1"/>
    </source>
</evidence>
<reference evidence="3" key="1">
    <citation type="submission" date="2019-06" db="EMBL/GenBank/DDBJ databases">
        <title>Gordonia isolated from sludge of a wastewater treatment plant.</title>
        <authorList>
            <person name="Tamura T."/>
            <person name="Aoyama K."/>
            <person name="Kang Y."/>
            <person name="Saito S."/>
            <person name="Akiyama N."/>
            <person name="Yazawa K."/>
            <person name="Gonoi T."/>
            <person name="Mikami Y."/>
        </authorList>
    </citation>
    <scope>NUCLEOTIDE SEQUENCE [LARGE SCALE GENOMIC DNA]</scope>
    <source>
        <strain evidence="3">NBRC 107697</strain>
    </source>
</reference>
<feature type="transmembrane region" description="Helical" evidence="1">
    <location>
        <begin position="116"/>
        <end position="149"/>
    </location>
</feature>
<comment type="caution">
    <text evidence="2">The sequence shown here is derived from an EMBL/GenBank/DDBJ whole genome shotgun (WGS) entry which is preliminary data.</text>
</comment>
<dbReference type="EMBL" id="BJOU01000001">
    <property type="protein sequence ID" value="GED96985.1"/>
    <property type="molecule type" value="Genomic_DNA"/>
</dbReference>
<keyword evidence="1" id="KW-0812">Transmembrane</keyword>
<keyword evidence="1" id="KW-0472">Membrane</keyword>
<feature type="transmembrane region" description="Helical" evidence="1">
    <location>
        <begin position="20"/>
        <end position="48"/>
    </location>
</feature>
<gene>
    <name evidence="2" type="ORF">nbrc107697_10240</name>
</gene>
<accession>A0A7I9UV36</accession>
<evidence type="ECO:0000256" key="1">
    <source>
        <dbReference type="SAM" id="Phobius"/>
    </source>
</evidence>
<feature type="transmembrane region" description="Helical" evidence="1">
    <location>
        <begin position="60"/>
        <end position="81"/>
    </location>
</feature>